<reference evidence="2" key="1">
    <citation type="journal article" date="2016" name="Nat. Genet.">
        <title>A high-quality carrot genome assembly provides new insights into carotenoid accumulation and asterid genome evolution.</title>
        <authorList>
            <person name="Iorizzo M."/>
            <person name="Ellison S."/>
            <person name="Senalik D."/>
            <person name="Zeng P."/>
            <person name="Satapoomin P."/>
            <person name="Huang J."/>
            <person name="Bowman M."/>
            <person name="Iovene M."/>
            <person name="Sanseverino W."/>
            <person name="Cavagnaro P."/>
            <person name="Yildiz M."/>
            <person name="Macko-Podgorni A."/>
            <person name="Moranska E."/>
            <person name="Grzebelus E."/>
            <person name="Grzebelus D."/>
            <person name="Ashrafi H."/>
            <person name="Zheng Z."/>
            <person name="Cheng S."/>
            <person name="Spooner D."/>
            <person name="Van Deynze A."/>
            <person name="Simon P."/>
        </authorList>
    </citation>
    <scope>NUCLEOTIDE SEQUENCE</scope>
    <source>
        <tissue evidence="2">Leaf</tissue>
    </source>
</reference>
<dbReference type="EMBL" id="CP093350">
    <property type="protein sequence ID" value="WOH11848.1"/>
    <property type="molecule type" value="Genomic_DNA"/>
</dbReference>
<feature type="transmembrane region" description="Helical" evidence="1">
    <location>
        <begin position="18"/>
        <end position="40"/>
    </location>
</feature>
<accession>A0AAF0XPK1</accession>
<organism evidence="2 3">
    <name type="scientific">Daucus carota subsp. sativus</name>
    <name type="common">Carrot</name>
    <dbReference type="NCBI Taxonomy" id="79200"/>
    <lineage>
        <taxon>Eukaryota</taxon>
        <taxon>Viridiplantae</taxon>
        <taxon>Streptophyta</taxon>
        <taxon>Embryophyta</taxon>
        <taxon>Tracheophyta</taxon>
        <taxon>Spermatophyta</taxon>
        <taxon>Magnoliopsida</taxon>
        <taxon>eudicotyledons</taxon>
        <taxon>Gunneridae</taxon>
        <taxon>Pentapetalae</taxon>
        <taxon>asterids</taxon>
        <taxon>campanulids</taxon>
        <taxon>Apiales</taxon>
        <taxon>Apiaceae</taxon>
        <taxon>Apioideae</taxon>
        <taxon>Scandiceae</taxon>
        <taxon>Daucinae</taxon>
        <taxon>Daucus</taxon>
        <taxon>Daucus sect. Daucus</taxon>
    </lineage>
</organism>
<name>A0AAF0XPK1_DAUCS</name>
<keyword evidence="1" id="KW-0472">Membrane</keyword>
<keyword evidence="1" id="KW-1133">Transmembrane helix</keyword>
<dbReference type="AlphaFoldDB" id="A0AAF0XPK1"/>
<keyword evidence="3" id="KW-1185">Reference proteome</keyword>
<sequence length="52" mass="6433">MVCSTWQYSNNCYYFKHMYHFSVLIFIKMWSKFLVIIYFPELPSIDILARLM</sequence>
<gene>
    <name evidence="2" type="ORF">DCAR_0831344</name>
</gene>
<dbReference type="Proteomes" id="UP000077755">
    <property type="component" value="Chromosome 8"/>
</dbReference>
<reference evidence="2" key="2">
    <citation type="submission" date="2022-03" db="EMBL/GenBank/DDBJ databases">
        <title>Draft title - Genomic analysis of global carrot germplasm unveils the trajectory of domestication and the origin of high carotenoid orange carrot.</title>
        <authorList>
            <person name="Iorizzo M."/>
            <person name="Ellison S."/>
            <person name="Senalik D."/>
            <person name="Macko-Podgorni A."/>
            <person name="Grzebelus D."/>
            <person name="Bostan H."/>
            <person name="Rolling W."/>
            <person name="Curaba J."/>
            <person name="Simon P."/>
        </authorList>
    </citation>
    <scope>NUCLEOTIDE SEQUENCE</scope>
    <source>
        <tissue evidence="2">Leaf</tissue>
    </source>
</reference>
<evidence type="ECO:0000313" key="3">
    <source>
        <dbReference type="Proteomes" id="UP000077755"/>
    </source>
</evidence>
<protein>
    <submittedName>
        <fullName evidence="2">Uncharacterized protein</fullName>
    </submittedName>
</protein>
<proteinExistence type="predicted"/>
<evidence type="ECO:0000256" key="1">
    <source>
        <dbReference type="SAM" id="Phobius"/>
    </source>
</evidence>
<evidence type="ECO:0000313" key="2">
    <source>
        <dbReference type="EMBL" id="WOH11848.1"/>
    </source>
</evidence>
<keyword evidence="1" id="KW-0812">Transmembrane</keyword>